<evidence type="ECO:0000313" key="2">
    <source>
        <dbReference type="EMBL" id="CAH1056515.1"/>
    </source>
</evidence>
<comment type="caution">
    <text evidence="2">The sequence shown here is derived from an EMBL/GenBank/DDBJ whole genome shotgun (WGS) entry which is preliminary data.</text>
</comment>
<protein>
    <submittedName>
        <fullName evidence="2">Uncharacterized protein</fullName>
    </submittedName>
</protein>
<evidence type="ECO:0000256" key="1">
    <source>
        <dbReference type="SAM" id="Phobius"/>
    </source>
</evidence>
<feature type="transmembrane region" description="Helical" evidence="1">
    <location>
        <begin position="6"/>
        <end position="29"/>
    </location>
</feature>
<dbReference type="RefSeq" id="WP_234534561.1">
    <property type="nucleotide sequence ID" value="NZ_CAKMAB010000012.1"/>
</dbReference>
<organism evidence="2 3">
    <name type="scientific">Paenibacillus pseudetheri</name>
    <dbReference type="NCBI Taxonomy" id="2897682"/>
    <lineage>
        <taxon>Bacteria</taxon>
        <taxon>Bacillati</taxon>
        <taxon>Bacillota</taxon>
        <taxon>Bacilli</taxon>
        <taxon>Bacillales</taxon>
        <taxon>Paenibacillaceae</taxon>
        <taxon>Paenibacillus</taxon>
    </lineage>
</organism>
<proteinExistence type="predicted"/>
<accession>A0ABN8FEM4</accession>
<keyword evidence="1" id="KW-1133">Transmembrane helix</keyword>
<keyword evidence="3" id="KW-1185">Reference proteome</keyword>
<sequence>MRKDCSMISYVILGITFLIAVIQISIYVARQRKPLTRDDINDRLLAALNGGDKGRE</sequence>
<evidence type="ECO:0000313" key="3">
    <source>
        <dbReference type="Proteomes" id="UP000838749"/>
    </source>
</evidence>
<keyword evidence="1" id="KW-0812">Transmembrane</keyword>
<name>A0ABN8FEM4_9BACL</name>
<gene>
    <name evidence="2" type="ORF">PAECIP111894_02668</name>
</gene>
<reference evidence="2" key="1">
    <citation type="submission" date="2021-12" db="EMBL/GenBank/DDBJ databases">
        <authorList>
            <person name="Criscuolo A."/>
        </authorList>
    </citation>
    <scope>NUCLEOTIDE SEQUENCE</scope>
    <source>
        <strain evidence="2">CIP111894</strain>
    </source>
</reference>
<dbReference type="EMBL" id="CAKMAB010000012">
    <property type="protein sequence ID" value="CAH1056515.1"/>
    <property type="molecule type" value="Genomic_DNA"/>
</dbReference>
<keyword evidence="1" id="KW-0472">Membrane</keyword>
<dbReference type="Proteomes" id="UP000838749">
    <property type="component" value="Unassembled WGS sequence"/>
</dbReference>